<protein>
    <submittedName>
        <fullName evidence="1">Uncharacterized protein</fullName>
    </submittedName>
</protein>
<evidence type="ECO:0000313" key="2">
    <source>
        <dbReference type="Proteomes" id="UP001348817"/>
    </source>
</evidence>
<organism evidence="1 2">
    <name type="scientific">Fulvitalea axinellae</name>
    <dbReference type="NCBI Taxonomy" id="1182444"/>
    <lineage>
        <taxon>Bacteria</taxon>
        <taxon>Pseudomonadati</taxon>
        <taxon>Bacteroidota</taxon>
        <taxon>Cytophagia</taxon>
        <taxon>Cytophagales</taxon>
        <taxon>Persicobacteraceae</taxon>
        <taxon>Fulvitalea</taxon>
    </lineage>
</organism>
<evidence type="ECO:0000313" key="1">
    <source>
        <dbReference type="EMBL" id="BDD08047.1"/>
    </source>
</evidence>
<accession>A0AAU9CRQ2</accession>
<proteinExistence type="predicted"/>
<dbReference type="RefSeq" id="WP_338393334.1">
    <property type="nucleotide sequence ID" value="NZ_AP025314.1"/>
</dbReference>
<reference evidence="1 2" key="1">
    <citation type="submission" date="2021-12" db="EMBL/GenBank/DDBJ databases">
        <title>Genome sequencing of bacteria with rrn-lacking chromosome and rrn-plasmid.</title>
        <authorList>
            <person name="Anda M."/>
            <person name="Iwasaki W."/>
        </authorList>
    </citation>
    <scope>NUCLEOTIDE SEQUENCE [LARGE SCALE GENOMIC DNA]</scope>
    <source>
        <strain evidence="1 2">DSM 100852</strain>
    </source>
</reference>
<dbReference type="AlphaFoldDB" id="A0AAU9CRQ2"/>
<dbReference type="EMBL" id="AP025314">
    <property type="protein sequence ID" value="BDD08047.1"/>
    <property type="molecule type" value="Genomic_DNA"/>
</dbReference>
<keyword evidence="2" id="KW-1185">Reference proteome</keyword>
<gene>
    <name evidence="1" type="ORF">FUAX_04790</name>
</gene>
<dbReference type="Proteomes" id="UP001348817">
    <property type="component" value="Chromosome"/>
</dbReference>
<dbReference type="KEGG" id="fax:FUAX_04790"/>
<name>A0AAU9CRQ2_9BACT</name>
<sequence>MRLSHILLYSLALVSLLSCGSRHDGQVNFYHWKAKAEMSPAKADALRQAGGNTLYLRYFDVDQSDPKAWDAYPEYVLRKVDKAYKGMNVVPVVYITNRTLKNCDDTEYLAKKIGRLTNQISQRHFGKAPQRLQIDCDWTQSTREAYFKLLKELKRHYSLEATIRLHQIKYKDRTGIPPVDRGTLMLYNMGDLSDMNKNSIIGTDIVKDYINTNTDYPISLDLALPLFAQTVVKSPKGRIKLIRGTDGDNLSKAEATFERLGDNLFRIKRDTLYKGFYLTENYRLKMEQSPADVVAEAYRTVRTSQIQIKDIILYHLDEETLASTDLKKLLKQL</sequence>
<dbReference type="PROSITE" id="PS51257">
    <property type="entry name" value="PROKAR_LIPOPROTEIN"/>
    <property type="match status" value="1"/>
</dbReference>